<organism evidence="1 2">
    <name type="scientific">Ordospora colligata OC4</name>
    <dbReference type="NCBI Taxonomy" id="1354746"/>
    <lineage>
        <taxon>Eukaryota</taxon>
        <taxon>Fungi</taxon>
        <taxon>Fungi incertae sedis</taxon>
        <taxon>Microsporidia</taxon>
        <taxon>Ordosporidae</taxon>
        <taxon>Ordospora</taxon>
    </lineage>
</organism>
<evidence type="ECO:0000313" key="1">
    <source>
        <dbReference type="EMBL" id="KHN68965.1"/>
    </source>
</evidence>
<dbReference type="AlphaFoldDB" id="A0A0B2UJ04"/>
<dbReference type="Proteomes" id="UP000031056">
    <property type="component" value="Unassembled WGS sequence"/>
</dbReference>
<name>A0A0B2UJ04_9MICR</name>
<sequence>MAGRSTNSSNKGMVTELIAIKKTILSKMASKLKEVFGEIPADVRKLPLLLLIQALQKNYVGDSIIVKKNIKDKSHTTSRNTKKRPSVMLQVEDQSFIFDGCALRMVGMGNGEEEYKGMVDEINNILKKHMNKKST</sequence>
<comment type="caution">
    <text evidence="1">The sequence shown here is derived from an EMBL/GenBank/DDBJ whole genome shotgun (WGS) entry which is preliminary data.</text>
</comment>
<accession>A0A0B2UJ04</accession>
<dbReference type="EMBL" id="JOKQ01000012">
    <property type="protein sequence ID" value="KHN68965.1"/>
    <property type="molecule type" value="Genomic_DNA"/>
</dbReference>
<dbReference type="HOGENOM" id="CLU_1927570_0_0_1"/>
<reference evidence="1 2" key="1">
    <citation type="journal article" date="2014" name="MBio">
        <title>The Ordospora colligata genome; evolution of extreme reduction in microsporidia and host-to-parasite horizontal gene transfer.</title>
        <authorList>
            <person name="Pombert J.-F."/>
            <person name="Haag K.L."/>
            <person name="Beidas S."/>
            <person name="Ebert D."/>
            <person name="Keeling P.J."/>
        </authorList>
    </citation>
    <scope>NUCLEOTIDE SEQUENCE [LARGE SCALE GENOMIC DNA]</scope>
    <source>
        <strain evidence="1 2">OC4</strain>
    </source>
</reference>
<dbReference type="RefSeq" id="XP_014563007.1">
    <property type="nucleotide sequence ID" value="XM_014707521.1"/>
</dbReference>
<dbReference type="InParanoid" id="A0A0B2UJ04"/>
<dbReference type="VEuPathDB" id="MicrosporidiaDB:M896_121880"/>
<proteinExistence type="predicted"/>
<protein>
    <submittedName>
        <fullName evidence="1">Uncharacterized protein</fullName>
    </submittedName>
</protein>
<keyword evidence="2" id="KW-1185">Reference proteome</keyword>
<gene>
    <name evidence="1" type="ORF">M896_121880</name>
</gene>
<evidence type="ECO:0000313" key="2">
    <source>
        <dbReference type="Proteomes" id="UP000031056"/>
    </source>
</evidence>
<dbReference type="GeneID" id="26262705"/>
<dbReference type="OrthoDB" id="2190929at2759"/>